<dbReference type="SMART" id="SM00066">
    <property type="entry name" value="GAL4"/>
    <property type="match status" value="1"/>
</dbReference>
<keyword evidence="5" id="KW-0804">Transcription</keyword>
<feature type="domain" description="Zn(2)-C6 fungal-type" evidence="7">
    <location>
        <begin position="26"/>
        <end position="54"/>
    </location>
</feature>
<sequence length="616" mass="68863">MSGVSIPSLQPSRTRKRACTSKVRTGCITCKERRVKCDEVKPTCLRCTRAGQMCKGYMPLLSKPRPRKPEPVIRRLLPRQTVSQSGGLAITAGRALPSIRLHGSDVLYFDFFRSEAVKELSGYLPSSFWSRIVLCETLTDSCIRHAILALGAASYPSVARNQHLPWSPSNDASFNAHGRAAICHHTKALALFREMMANGTDNFPSRSAFIVTPLLVAFTMLQSNTKAAETLLSGLKALQEVCHVWQGKQVRGGSKGLLINEEMEELTCPMLHVYMLCGHNPLYPTQKGNVFTIPSNMFLDSSPPPDWSDRPVTSSSTDSVLAIWTSFTSRCLVFLRHCDYTKHSQEPGVYAGACEEQTDLLARLSQWQQFIYGLHPAPGLDMVYLRALKLVRLQYEILFIWASEALDRTRMGWDVHTARFESVVQASAELLGHDFGDSESGAEDHGTLGQYSPAPQTGYTFESFGVVSVLGFVVTRCRVGPIRRRALAILERMWWRENGWDTIVNNRGAKALMELEEQGGIRGADGELFIPAESRYYFGGARGEGPARQPEVDLHLRTAQTGRARRGVWGPGCDRPFSAGFRQSRIYIESGIERLQHRWERKQDTSTTNRSRVSVR</sequence>
<protein>
    <recommendedName>
        <fullName evidence="7">Zn(2)-C6 fungal-type domain-containing protein</fullName>
    </recommendedName>
</protein>
<name>A0ABR4EK65_9PEZI</name>
<dbReference type="PANTHER" id="PTHR36206:SF4">
    <property type="entry name" value="HYPOTHETICAL CONSERVED PROTEIN (EUROFUNG)-RELATED"/>
    <property type="match status" value="1"/>
</dbReference>
<evidence type="ECO:0000313" key="8">
    <source>
        <dbReference type="EMBL" id="KAL2282839.1"/>
    </source>
</evidence>
<evidence type="ECO:0000256" key="3">
    <source>
        <dbReference type="ARBA" id="ARBA00023015"/>
    </source>
</evidence>
<keyword evidence="2" id="KW-0862">Zinc</keyword>
<comment type="caution">
    <text evidence="8">The sequence shown here is derived from an EMBL/GenBank/DDBJ whole genome shotgun (WGS) entry which is preliminary data.</text>
</comment>
<dbReference type="PROSITE" id="PS50048">
    <property type="entry name" value="ZN2_CY6_FUNGAL_2"/>
    <property type="match status" value="1"/>
</dbReference>
<evidence type="ECO:0000259" key="7">
    <source>
        <dbReference type="PROSITE" id="PS50048"/>
    </source>
</evidence>
<organism evidence="8 9">
    <name type="scientific">Diaporthe vaccinii</name>
    <dbReference type="NCBI Taxonomy" id="105482"/>
    <lineage>
        <taxon>Eukaryota</taxon>
        <taxon>Fungi</taxon>
        <taxon>Dikarya</taxon>
        <taxon>Ascomycota</taxon>
        <taxon>Pezizomycotina</taxon>
        <taxon>Sordariomycetes</taxon>
        <taxon>Sordariomycetidae</taxon>
        <taxon>Diaporthales</taxon>
        <taxon>Diaporthaceae</taxon>
        <taxon>Diaporthe</taxon>
        <taxon>Diaporthe eres species complex</taxon>
    </lineage>
</organism>
<reference evidence="8 9" key="1">
    <citation type="submission" date="2024-03" db="EMBL/GenBank/DDBJ databases">
        <title>A high-quality draft genome sequence of Diaporthe vaccinii, a causative agent of upright dieback and viscid rot disease in cranberry plants.</title>
        <authorList>
            <person name="Sarrasin M."/>
            <person name="Lang B.F."/>
            <person name="Burger G."/>
        </authorList>
    </citation>
    <scope>NUCLEOTIDE SEQUENCE [LARGE SCALE GENOMIC DNA]</scope>
    <source>
        <strain evidence="8 9">IS7</strain>
    </source>
</reference>
<keyword evidence="9" id="KW-1185">Reference proteome</keyword>
<dbReference type="InterPro" id="IPR052360">
    <property type="entry name" value="Transcr_Regulatory_Proteins"/>
</dbReference>
<dbReference type="InterPro" id="IPR036864">
    <property type="entry name" value="Zn2-C6_fun-type_DNA-bd_sf"/>
</dbReference>
<keyword evidence="3" id="KW-0805">Transcription regulation</keyword>
<evidence type="ECO:0000313" key="9">
    <source>
        <dbReference type="Proteomes" id="UP001600888"/>
    </source>
</evidence>
<keyword evidence="1" id="KW-0479">Metal-binding</keyword>
<dbReference type="Gene3D" id="4.10.240.10">
    <property type="entry name" value="Zn(2)-C6 fungal-type DNA-binding domain"/>
    <property type="match status" value="1"/>
</dbReference>
<evidence type="ECO:0000256" key="4">
    <source>
        <dbReference type="ARBA" id="ARBA00023125"/>
    </source>
</evidence>
<proteinExistence type="predicted"/>
<dbReference type="PROSITE" id="PS00463">
    <property type="entry name" value="ZN2_CY6_FUNGAL_1"/>
    <property type="match status" value="1"/>
</dbReference>
<dbReference type="Proteomes" id="UP001600888">
    <property type="component" value="Unassembled WGS sequence"/>
</dbReference>
<dbReference type="PANTHER" id="PTHR36206">
    <property type="entry name" value="ASPERCRYPTIN BIOSYNTHESIS CLUSTER-SPECIFIC TRANSCRIPTION REGULATOR ATNN-RELATED"/>
    <property type="match status" value="1"/>
</dbReference>
<accession>A0ABR4EK65</accession>
<dbReference type="SUPFAM" id="SSF57701">
    <property type="entry name" value="Zn2/Cys6 DNA-binding domain"/>
    <property type="match status" value="1"/>
</dbReference>
<evidence type="ECO:0000256" key="6">
    <source>
        <dbReference type="ARBA" id="ARBA00023242"/>
    </source>
</evidence>
<evidence type="ECO:0000256" key="5">
    <source>
        <dbReference type="ARBA" id="ARBA00023163"/>
    </source>
</evidence>
<evidence type="ECO:0000256" key="2">
    <source>
        <dbReference type="ARBA" id="ARBA00022833"/>
    </source>
</evidence>
<keyword evidence="6" id="KW-0539">Nucleus</keyword>
<dbReference type="InterPro" id="IPR001138">
    <property type="entry name" value="Zn2Cys6_DnaBD"/>
</dbReference>
<evidence type="ECO:0000256" key="1">
    <source>
        <dbReference type="ARBA" id="ARBA00022723"/>
    </source>
</evidence>
<gene>
    <name evidence="8" type="ORF">FJTKL_10234</name>
</gene>
<dbReference type="CDD" id="cd00067">
    <property type="entry name" value="GAL4"/>
    <property type="match status" value="1"/>
</dbReference>
<dbReference type="Pfam" id="PF00172">
    <property type="entry name" value="Zn_clus"/>
    <property type="match status" value="1"/>
</dbReference>
<dbReference type="EMBL" id="JBAWTH010000046">
    <property type="protein sequence ID" value="KAL2282839.1"/>
    <property type="molecule type" value="Genomic_DNA"/>
</dbReference>
<keyword evidence="4" id="KW-0238">DNA-binding</keyword>